<keyword evidence="3" id="KW-0472">Membrane</keyword>
<evidence type="ECO:0000259" key="4">
    <source>
        <dbReference type="PROSITE" id="PS50090"/>
    </source>
</evidence>
<evidence type="ECO:0000256" key="3">
    <source>
        <dbReference type="SAM" id="Phobius"/>
    </source>
</evidence>
<evidence type="ECO:0000256" key="1">
    <source>
        <dbReference type="SAM" id="Coils"/>
    </source>
</evidence>
<organism evidence="5 6">
    <name type="scientific">Brassica carinata</name>
    <name type="common">Ethiopian mustard</name>
    <name type="synonym">Abyssinian cabbage</name>
    <dbReference type="NCBI Taxonomy" id="52824"/>
    <lineage>
        <taxon>Eukaryota</taxon>
        <taxon>Viridiplantae</taxon>
        <taxon>Streptophyta</taxon>
        <taxon>Embryophyta</taxon>
        <taxon>Tracheophyta</taxon>
        <taxon>Spermatophyta</taxon>
        <taxon>Magnoliopsida</taxon>
        <taxon>eudicotyledons</taxon>
        <taxon>Gunneridae</taxon>
        <taxon>Pentapetalae</taxon>
        <taxon>rosids</taxon>
        <taxon>malvids</taxon>
        <taxon>Brassicales</taxon>
        <taxon>Brassicaceae</taxon>
        <taxon>Brassiceae</taxon>
        <taxon>Brassica</taxon>
    </lineage>
</organism>
<keyword evidence="1" id="KW-0175">Coiled coil</keyword>
<proteinExistence type="predicted"/>
<feature type="region of interest" description="Disordered" evidence="2">
    <location>
        <begin position="195"/>
        <end position="229"/>
    </location>
</feature>
<feature type="compositionally biased region" description="Polar residues" evidence="2">
    <location>
        <begin position="195"/>
        <end position="205"/>
    </location>
</feature>
<dbReference type="EMBL" id="JAAMPC010000003">
    <property type="protein sequence ID" value="KAG2323417.1"/>
    <property type="molecule type" value="Genomic_DNA"/>
</dbReference>
<gene>
    <name evidence="5" type="ORF">Bca52824_016630</name>
</gene>
<feature type="coiled-coil region" evidence="1">
    <location>
        <begin position="344"/>
        <end position="391"/>
    </location>
</feature>
<feature type="region of interest" description="Disordered" evidence="2">
    <location>
        <begin position="28"/>
        <end position="69"/>
    </location>
</feature>
<dbReference type="PROSITE" id="PS50090">
    <property type="entry name" value="MYB_LIKE"/>
    <property type="match status" value="1"/>
</dbReference>
<feature type="compositionally biased region" description="Low complexity" evidence="2">
    <location>
        <begin position="32"/>
        <end position="49"/>
    </location>
</feature>
<feature type="transmembrane region" description="Helical" evidence="3">
    <location>
        <begin position="394"/>
        <end position="414"/>
    </location>
</feature>
<dbReference type="InterPro" id="IPR001005">
    <property type="entry name" value="SANT/Myb"/>
</dbReference>
<keyword evidence="6" id="KW-1185">Reference proteome</keyword>
<dbReference type="OrthoDB" id="1098119at2759"/>
<dbReference type="PANTHER" id="PTHR45023">
    <property type="match status" value="1"/>
</dbReference>
<feature type="domain" description="Myb-like" evidence="4">
    <location>
        <begin position="61"/>
        <end position="133"/>
    </location>
</feature>
<accession>A0A8X7W5F3</accession>
<dbReference type="AlphaFoldDB" id="A0A8X7W5F3"/>
<keyword evidence="3" id="KW-1133">Transmembrane helix</keyword>
<dbReference type="Pfam" id="PF14303">
    <property type="entry name" value="NAM-associated"/>
    <property type="match status" value="1"/>
</dbReference>
<keyword evidence="3" id="KW-0812">Transmembrane</keyword>
<protein>
    <recommendedName>
        <fullName evidence="4">Myb-like domain-containing protein</fullName>
    </recommendedName>
</protein>
<dbReference type="Proteomes" id="UP000886595">
    <property type="component" value="Unassembled WGS sequence"/>
</dbReference>
<sequence length="415" mass="47460">MDSNNNPNSQSQSYFSLLNFPYDRFSPSVNFSSSQTQTPFLSPQPSSQPSQPPSQPEETPEERRERRIWSTQDDLVLISGWLNTSKDSIVGNDQRAGCFWKRIGDYYASSTHVLDGAEPRNHEHCRERWQKISREVNRFCGTYADAKSEKASGMNDLDILQNDHQLFTLLYKKKFGLEYAWNVLRFEQKWCDHTSMNPTPKTTSSNKRKADDAAPSTESVVGEHESRPRGIKAMKRLRNKGKDKVAPSANISQIWEIKQKDLEAKKELQKMSLLDTLIARKDTLDEDEKFIKKSLMQSLFFGFQVQEDMGLDSIYDYGINSPLDYSSEDEADSSYYALQLGLAEVQAEEEAEAQKTRLQLCSEEEAQAEPIPDYEQRLVNLERLVAELGEKKPLFQMVVVCFTVLVLAVALIMFA</sequence>
<reference evidence="5 6" key="1">
    <citation type="submission" date="2020-02" db="EMBL/GenBank/DDBJ databases">
        <authorList>
            <person name="Ma Q."/>
            <person name="Huang Y."/>
            <person name="Song X."/>
            <person name="Pei D."/>
        </authorList>
    </citation>
    <scope>NUCLEOTIDE SEQUENCE [LARGE SCALE GENOMIC DNA]</scope>
    <source>
        <strain evidence="5">Sxm20200214</strain>
        <tissue evidence="5">Leaf</tissue>
    </source>
</reference>
<evidence type="ECO:0000313" key="5">
    <source>
        <dbReference type="EMBL" id="KAG2323417.1"/>
    </source>
</evidence>
<comment type="caution">
    <text evidence="5">The sequence shown here is derived from an EMBL/GenBank/DDBJ whole genome shotgun (WGS) entry which is preliminary data.</text>
</comment>
<evidence type="ECO:0000256" key="2">
    <source>
        <dbReference type="SAM" id="MobiDB-lite"/>
    </source>
</evidence>
<dbReference type="PANTHER" id="PTHR45023:SF4">
    <property type="entry name" value="GLYCINE-RICH PROTEIN-RELATED"/>
    <property type="match status" value="1"/>
</dbReference>
<dbReference type="InterPro" id="IPR029466">
    <property type="entry name" value="NAM-associated_C"/>
</dbReference>
<evidence type="ECO:0000313" key="6">
    <source>
        <dbReference type="Proteomes" id="UP000886595"/>
    </source>
</evidence>
<name>A0A8X7W5F3_BRACI</name>